<dbReference type="Proteomes" id="UP000190409">
    <property type="component" value="Unassembled WGS sequence"/>
</dbReference>
<keyword evidence="6 8" id="KW-0406">Ion transport</keyword>
<reference evidence="12 14" key="2">
    <citation type="submission" date="2017-03" db="EMBL/GenBank/DDBJ databases">
        <title>wgs assembly of Dolosigranulum pigrum KPL CDC strains.</title>
        <authorList>
            <person name="Brugger S.D."/>
            <person name="Pettigrew M."/>
            <person name="Kong Y."/>
            <person name="Lemon K.P."/>
        </authorList>
    </citation>
    <scope>NUCLEOTIDE SEQUENCE [LARGE SCALE GENOMIC DNA]</scope>
    <source>
        <strain evidence="12 14">KPL1931_CDC4294-98</strain>
    </source>
</reference>
<dbReference type="Proteomes" id="UP000249099">
    <property type="component" value="Unassembled WGS sequence"/>
</dbReference>
<dbReference type="FunFam" id="1.20.120.610:FF:000005">
    <property type="entry name" value="V-type sodium ATPase subunit K"/>
    <property type="match status" value="1"/>
</dbReference>
<dbReference type="InterPro" id="IPR035921">
    <property type="entry name" value="F/V-ATP_Csub_sf"/>
</dbReference>
<evidence type="ECO:0000256" key="2">
    <source>
        <dbReference type="ARBA" id="ARBA00007296"/>
    </source>
</evidence>
<feature type="transmembrane region" description="Helical" evidence="8">
    <location>
        <begin position="93"/>
        <end position="114"/>
    </location>
</feature>
<dbReference type="RefSeq" id="WP_004636589.1">
    <property type="nucleotide sequence ID" value="NZ_CAJHJL010000001.1"/>
</dbReference>
<keyword evidence="3 8" id="KW-0813">Transport</keyword>
<keyword evidence="4 8" id="KW-0812">Transmembrane</keyword>
<evidence type="ECO:0000313" key="13">
    <source>
        <dbReference type="Proteomes" id="UP000190409"/>
    </source>
</evidence>
<evidence type="ECO:0000256" key="5">
    <source>
        <dbReference type="ARBA" id="ARBA00022989"/>
    </source>
</evidence>
<dbReference type="OrthoDB" id="384481at2"/>
<keyword evidence="5 8" id="KW-1133">Transmembrane helix</keyword>
<dbReference type="NCBIfam" id="NF005124">
    <property type="entry name" value="PRK06558.1"/>
    <property type="match status" value="1"/>
</dbReference>
<evidence type="ECO:0000259" key="9">
    <source>
        <dbReference type="Pfam" id="PF00137"/>
    </source>
</evidence>
<protein>
    <submittedName>
        <fullName evidence="10">V-type ATP synthase subunit K</fullName>
    </submittedName>
</protein>
<dbReference type="PANTHER" id="PTHR10263">
    <property type="entry name" value="V-TYPE PROTON ATPASE PROTEOLIPID SUBUNIT"/>
    <property type="match status" value="1"/>
</dbReference>
<dbReference type="KEGG" id="dpm:FNV33_03540"/>
<evidence type="ECO:0000313" key="15">
    <source>
        <dbReference type="Proteomes" id="UP000315953"/>
    </source>
</evidence>
<keyword evidence="7 8" id="KW-0472">Membrane</keyword>
<evidence type="ECO:0000256" key="1">
    <source>
        <dbReference type="ARBA" id="ARBA00004141"/>
    </source>
</evidence>
<reference evidence="10 13" key="1">
    <citation type="submission" date="2017-01" db="EMBL/GenBank/DDBJ databases">
        <title>Complete Genome Sequence of Dolosigranulum pigrum isolated from a Patient with interstitial lung disease.</title>
        <authorList>
            <person name="Mukhopadhyay R."/>
            <person name="Joaquin J."/>
            <person name="Hogue R."/>
            <person name="Fitzgerald S."/>
            <person name="Jospin G."/>
            <person name="Eisen J.A."/>
            <person name="Chaturvedi V."/>
        </authorList>
    </citation>
    <scope>NUCLEOTIDE SEQUENCE [LARGE SCALE GENOMIC DNA]</scope>
    <source>
        <strain evidence="10 13">15S00348</strain>
    </source>
</reference>
<dbReference type="InterPro" id="IPR000245">
    <property type="entry name" value="ATPase_proteolipid_csu"/>
</dbReference>
<gene>
    <name evidence="12" type="ORF">B8A44_02830</name>
    <name evidence="10" type="ORF">BWX42_01480</name>
    <name evidence="11" type="ORF">FNV33_03540</name>
</gene>
<evidence type="ECO:0000256" key="3">
    <source>
        <dbReference type="ARBA" id="ARBA00022448"/>
    </source>
</evidence>
<evidence type="ECO:0000256" key="8">
    <source>
        <dbReference type="RuleBase" id="RU363060"/>
    </source>
</evidence>
<dbReference type="Pfam" id="PF00137">
    <property type="entry name" value="ATP-synt_C"/>
    <property type="match status" value="2"/>
</dbReference>
<accession>A0A1S8KLQ1</accession>
<evidence type="ECO:0000256" key="6">
    <source>
        <dbReference type="ARBA" id="ARBA00023065"/>
    </source>
</evidence>
<name>A0A1S8KLQ1_9LACT</name>
<proteinExistence type="inferred from homology"/>
<dbReference type="Gene3D" id="1.20.120.610">
    <property type="entry name" value="lithium bound rotor ring of v- atpase"/>
    <property type="match status" value="1"/>
</dbReference>
<reference evidence="11 15" key="3">
    <citation type="submission" date="2019-07" db="EMBL/GenBank/DDBJ databases">
        <title>Genome assembly of a nasal isolate of Dolosigranulum pigrum from a chronic sinusitis patient.</title>
        <authorList>
            <person name="Baig S."/>
            <person name="Overballe-Petersen S."/>
            <person name="Kaspar U."/>
            <person name="Rendboe A."/>
            <person name="de Man T."/>
            <person name="Liu C."/>
            <person name="Price L.B."/>
            <person name="Stegger M."/>
            <person name="Becker K."/>
            <person name="Skytt Andersen P."/>
        </authorList>
    </citation>
    <scope>NUCLEOTIDE SEQUENCE [LARGE SCALE GENOMIC DNA]</scope>
    <source>
        <strain evidence="11 15">83VPs-KB5</strain>
    </source>
</reference>
<dbReference type="EMBL" id="NAQV01000008">
    <property type="protein sequence ID" value="RAN64210.1"/>
    <property type="molecule type" value="Genomic_DNA"/>
</dbReference>
<comment type="subcellular location">
    <subcellularLocation>
        <location evidence="1">Membrane</location>
        <topology evidence="1">Multi-pass membrane protein</topology>
    </subcellularLocation>
</comment>
<evidence type="ECO:0000313" key="11">
    <source>
        <dbReference type="EMBL" id="QDO91168.1"/>
    </source>
</evidence>
<evidence type="ECO:0000256" key="4">
    <source>
        <dbReference type="ARBA" id="ARBA00022692"/>
    </source>
</evidence>
<organism evidence="10 13">
    <name type="scientific">Dolosigranulum pigrum</name>
    <dbReference type="NCBI Taxonomy" id="29394"/>
    <lineage>
        <taxon>Bacteria</taxon>
        <taxon>Bacillati</taxon>
        <taxon>Bacillota</taxon>
        <taxon>Bacilli</taxon>
        <taxon>Lactobacillales</taxon>
        <taxon>Carnobacteriaceae</taxon>
        <taxon>Dolosigranulum</taxon>
    </lineage>
</organism>
<dbReference type="PRINTS" id="PR00122">
    <property type="entry name" value="VACATPASE"/>
</dbReference>
<dbReference type="GO" id="GO:0033179">
    <property type="term" value="C:proton-transporting V-type ATPase, V0 domain"/>
    <property type="evidence" value="ECO:0007669"/>
    <property type="project" value="InterPro"/>
</dbReference>
<feature type="transmembrane region" description="Helical" evidence="8">
    <location>
        <begin position="60"/>
        <end position="81"/>
    </location>
</feature>
<comment type="similarity">
    <text evidence="2 8">Belongs to the V-ATPase proteolipid subunit family.</text>
</comment>
<sequence>MDFSILELFGENTGMVMAGLGIALAVVLSGTGSARGVGVAGEAASALLKDKPELFAKALILQALPSTQGIYGFVVGFFILLNIESGMDPSMGWYYLMSGLTVGIAGLTSGSAQGKVSVSGIQTIAQREEVNTQTVIFSAMVETYAILGFLIALFMIIFA</sequence>
<dbReference type="Proteomes" id="UP000315953">
    <property type="component" value="Chromosome"/>
</dbReference>
<feature type="domain" description="V-ATPase proteolipid subunit C-like" evidence="9">
    <location>
        <begin position="97"/>
        <end position="155"/>
    </location>
</feature>
<dbReference type="SUPFAM" id="SSF81333">
    <property type="entry name" value="F1F0 ATP synthase subunit C"/>
    <property type="match status" value="2"/>
</dbReference>
<dbReference type="AlphaFoldDB" id="A0A1S8KLQ1"/>
<feature type="domain" description="V-ATPase proteolipid subunit C-like" evidence="9">
    <location>
        <begin position="20"/>
        <end position="79"/>
    </location>
</feature>
<dbReference type="EMBL" id="CP041626">
    <property type="protein sequence ID" value="QDO91168.1"/>
    <property type="molecule type" value="Genomic_DNA"/>
</dbReference>
<dbReference type="GO" id="GO:0046961">
    <property type="term" value="F:proton-transporting ATPase activity, rotational mechanism"/>
    <property type="evidence" value="ECO:0007669"/>
    <property type="project" value="InterPro"/>
</dbReference>
<evidence type="ECO:0000256" key="7">
    <source>
        <dbReference type="ARBA" id="ARBA00023136"/>
    </source>
</evidence>
<dbReference type="InterPro" id="IPR002379">
    <property type="entry name" value="ATPase_proteolipid_c-like_dom"/>
</dbReference>
<dbReference type="EMBL" id="MUYF01000003">
    <property type="protein sequence ID" value="OOL80630.1"/>
    <property type="molecule type" value="Genomic_DNA"/>
</dbReference>
<dbReference type="GeneID" id="42694784"/>
<feature type="transmembrane region" description="Helical" evidence="8">
    <location>
        <begin position="134"/>
        <end position="158"/>
    </location>
</feature>
<dbReference type="CDD" id="cd18179">
    <property type="entry name" value="ATP-synt_Vo_Ao_c_NTPK_rpt1"/>
    <property type="match status" value="1"/>
</dbReference>
<evidence type="ECO:0000313" key="14">
    <source>
        <dbReference type="Proteomes" id="UP000249099"/>
    </source>
</evidence>
<dbReference type="CDD" id="cd18180">
    <property type="entry name" value="ATP-synt_Vo_Ao_c_NTPK_rpt2"/>
    <property type="match status" value="1"/>
</dbReference>
<evidence type="ECO:0000313" key="12">
    <source>
        <dbReference type="EMBL" id="RAN64210.1"/>
    </source>
</evidence>
<evidence type="ECO:0000313" key="10">
    <source>
        <dbReference type="EMBL" id="OOL80630.1"/>
    </source>
</evidence>